<dbReference type="EMBL" id="RCYR01000006">
    <property type="protein sequence ID" value="RYS80879.1"/>
    <property type="molecule type" value="Genomic_DNA"/>
</dbReference>
<evidence type="ECO:0000259" key="8">
    <source>
        <dbReference type="Pfam" id="PF09335"/>
    </source>
</evidence>
<evidence type="ECO:0000256" key="7">
    <source>
        <dbReference type="SAM" id="Phobius"/>
    </source>
</evidence>
<evidence type="ECO:0000313" key="11">
    <source>
        <dbReference type="Proteomes" id="UP000095787"/>
    </source>
</evidence>
<evidence type="ECO:0000313" key="10">
    <source>
        <dbReference type="EMBL" id="RYS80879.1"/>
    </source>
</evidence>
<organism evidence="9 11">
    <name type="scientific">[Ruminococcus] torques</name>
    <dbReference type="NCBI Taxonomy" id="33039"/>
    <lineage>
        <taxon>Bacteria</taxon>
        <taxon>Bacillati</taxon>
        <taxon>Bacillota</taxon>
        <taxon>Clostridia</taxon>
        <taxon>Lachnospirales</taxon>
        <taxon>Lachnospiraceae</taxon>
        <taxon>Mediterraneibacter</taxon>
    </lineage>
</organism>
<gene>
    <name evidence="9" type="primary">dedA</name>
    <name evidence="10" type="ORF">EAI93_05075</name>
    <name evidence="9" type="ORF">ERS852456_01001</name>
</gene>
<name>A0A174ACX7_9FIRM</name>
<evidence type="ECO:0000256" key="4">
    <source>
        <dbReference type="ARBA" id="ARBA00022692"/>
    </source>
</evidence>
<reference evidence="9 11" key="1">
    <citation type="submission" date="2015-09" db="EMBL/GenBank/DDBJ databases">
        <authorList>
            <consortium name="Pathogen Informatics"/>
        </authorList>
    </citation>
    <scope>NUCLEOTIDE SEQUENCE [LARGE SCALE GENOMIC DNA]</scope>
    <source>
        <strain evidence="9 11">2789STDY5834841</strain>
    </source>
</reference>
<comment type="subcellular location">
    <subcellularLocation>
        <location evidence="1">Cell membrane</location>
        <topology evidence="1">Multi-pass membrane protein</topology>
    </subcellularLocation>
</comment>
<feature type="transmembrane region" description="Helical" evidence="7">
    <location>
        <begin position="50"/>
        <end position="73"/>
    </location>
</feature>
<sequence length="169" mass="18798">MSISELTDYFLRYGAFFIYLIVLLEYLNLPGFPAGVIMPLAGIWAAKGEISFPMVMVLTVFAGLTGSWALYLLGRFGGGKVMEFYFKKFPKHRPVIEEKMAFLREKGGTGVFVSKLLPMVRTLISIPAGMVKMNFTKYTVSSACGIFLWNLAFVGAGYFFGDAAINFFT</sequence>
<evidence type="ECO:0000256" key="3">
    <source>
        <dbReference type="ARBA" id="ARBA00022475"/>
    </source>
</evidence>
<keyword evidence="4 7" id="KW-0812">Transmembrane</keyword>
<feature type="transmembrane region" description="Helical" evidence="7">
    <location>
        <begin position="138"/>
        <end position="160"/>
    </location>
</feature>
<evidence type="ECO:0000256" key="2">
    <source>
        <dbReference type="ARBA" id="ARBA00010792"/>
    </source>
</evidence>
<dbReference type="Proteomes" id="UP000095787">
    <property type="component" value="Unassembled WGS sequence"/>
</dbReference>
<dbReference type="AlphaFoldDB" id="A0A174ACX7"/>
<reference evidence="10 12" key="2">
    <citation type="journal article" date="2019" name="Science, e1252229">
        <title>Invertible promoters mediate bacterial phase variation, antibiotic resistance, and host adaptation in the gut.</title>
        <authorList>
            <person name="Jiang X."/>
            <person name="Hall A.B."/>
            <person name="Arthur T.D."/>
            <person name="Plichta D.R."/>
            <person name="Covington C.T."/>
            <person name="Poyet M."/>
            <person name="Crothers J."/>
            <person name="Moses P.L."/>
            <person name="Tolonen A.C."/>
            <person name="Vlamakis H."/>
            <person name="Alm E.J."/>
            <person name="Xavier R.J."/>
        </authorList>
    </citation>
    <scope>NUCLEOTIDE SEQUENCE [LARGE SCALE GENOMIC DNA]</scope>
    <source>
        <strain evidence="10">Aa_0143</strain>
        <strain evidence="12">aa_0143</strain>
    </source>
</reference>
<proteinExistence type="inferred from homology"/>
<evidence type="ECO:0000256" key="6">
    <source>
        <dbReference type="ARBA" id="ARBA00023136"/>
    </source>
</evidence>
<evidence type="ECO:0000313" key="9">
    <source>
        <dbReference type="EMBL" id="CUN86063.1"/>
    </source>
</evidence>
<accession>A0A174ACX7</accession>
<dbReference type="GeneID" id="97329477"/>
<protein>
    <submittedName>
        <fullName evidence="10">DedA family protein</fullName>
    </submittedName>
    <submittedName>
        <fullName evidence="9">SNARE associated Golgi protein</fullName>
    </submittedName>
</protein>
<dbReference type="EMBL" id="CYZO01000010">
    <property type="protein sequence ID" value="CUN86063.1"/>
    <property type="molecule type" value="Genomic_DNA"/>
</dbReference>
<dbReference type="InterPro" id="IPR032816">
    <property type="entry name" value="VTT_dom"/>
</dbReference>
<keyword evidence="5 7" id="KW-1133">Transmembrane helix</keyword>
<dbReference type="PANTHER" id="PTHR42709:SF6">
    <property type="entry name" value="UNDECAPRENYL PHOSPHATE TRANSPORTER A"/>
    <property type="match status" value="1"/>
</dbReference>
<dbReference type="RefSeq" id="WP_004845249.1">
    <property type="nucleotide sequence ID" value="NZ_AP028249.1"/>
</dbReference>
<dbReference type="Pfam" id="PF09335">
    <property type="entry name" value="VTT_dom"/>
    <property type="match status" value="1"/>
</dbReference>
<dbReference type="Proteomes" id="UP000292665">
    <property type="component" value="Unassembled WGS sequence"/>
</dbReference>
<feature type="transmembrane region" description="Helical" evidence="7">
    <location>
        <begin position="9"/>
        <end position="30"/>
    </location>
</feature>
<keyword evidence="6 7" id="KW-0472">Membrane</keyword>
<keyword evidence="3" id="KW-1003">Cell membrane</keyword>
<dbReference type="PANTHER" id="PTHR42709">
    <property type="entry name" value="ALKALINE PHOSPHATASE LIKE PROTEIN"/>
    <property type="match status" value="1"/>
</dbReference>
<feature type="domain" description="VTT" evidence="8">
    <location>
        <begin position="33"/>
        <end position="158"/>
    </location>
</feature>
<comment type="similarity">
    <text evidence="2">Belongs to the DedA family.</text>
</comment>
<evidence type="ECO:0000313" key="12">
    <source>
        <dbReference type="Proteomes" id="UP000292665"/>
    </source>
</evidence>
<dbReference type="InterPro" id="IPR051311">
    <property type="entry name" value="DedA_domain"/>
</dbReference>
<dbReference type="GO" id="GO:0005886">
    <property type="term" value="C:plasma membrane"/>
    <property type="evidence" value="ECO:0007669"/>
    <property type="project" value="UniProtKB-SubCell"/>
</dbReference>
<evidence type="ECO:0000256" key="5">
    <source>
        <dbReference type="ARBA" id="ARBA00022989"/>
    </source>
</evidence>
<evidence type="ECO:0000256" key="1">
    <source>
        <dbReference type="ARBA" id="ARBA00004651"/>
    </source>
</evidence>